<feature type="transmembrane region" description="Helical" evidence="1">
    <location>
        <begin position="33"/>
        <end position="59"/>
    </location>
</feature>
<proteinExistence type="predicted"/>
<dbReference type="Proteomes" id="UP000799440">
    <property type="component" value="Unassembled WGS sequence"/>
</dbReference>
<keyword evidence="3" id="KW-1185">Reference proteome</keyword>
<organism evidence="2 3">
    <name type="scientific">Sporormia fimetaria CBS 119925</name>
    <dbReference type="NCBI Taxonomy" id="1340428"/>
    <lineage>
        <taxon>Eukaryota</taxon>
        <taxon>Fungi</taxon>
        <taxon>Dikarya</taxon>
        <taxon>Ascomycota</taxon>
        <taxon>Pezizomycotina</taxon>
        <taxon>Dothideomycetes</taxon>
        <taxon>Pleosporomycetidae</taxon>
        <taxon>Pleosporales</taxon>
        <taxon>Sporormiaceae</taxon>
        <taxon>Sporormia</taxon>
    </lineage>
</organism>
<reference evidence="2" key="1">
    <citation type="journal article" date="2020" name="Stud. Mycol.">
        <title>101 Dothideomycetes genomes: a test case for predicting lifestyles and emergence of pathogens.</title>
        <authorList>
            <person name="Haridas S."/>
            <person name="Albert R."/>
            <person name="Binder M."/>
            <person name="Bloem J."/>
            <person name="Labutti K."/>
            <person name="Salamov A."/>
            <person name="Andreopoulos B."/>
            <person name="Baker S."/>
            <person name="Barry K."/>
            <person name="Bills G."/>
            <person name="Bluhm B."/>
            <person name="Cannon C."/>
            <person name="Castanera R."/>
            <person name="Culley D."/>
            <person name="Daum C."/>
            <person name="Ezra D."/>
            <person name="Gonzalez J."/>
            <person name="Henrissat B."/>
            <person name="Kuo A."/>
            <person name="Liang C."/>
            <person name="Lipzen A."/>
            <person name="Lutzoni F."/>
            <person name="Magnuson J."/>
            <person name="Mondo S."/>
            <person name="Nolan M."/>
            <person name="Ohm R."/>
            <person name="Pangilinan J."/>
            <person name="Park H.-J."/>
            <person name="Ramirez L."/>
            <person name="Alfaro M."/>
            <person name="Sun H."/>
            <person name="Tritt A."/>
            <person name="Yoshinaga Y."/>
            <person name="Zwiers L.-H."/>
            <person name="Turgeon B."/>
            <person name="Goodwin S."/>
            <person name="Spatafora J."/>
            <person name="Crous P."/>
            <person name="Grigoriev I."/>
        </authorList>
    </citation>
    <scope>NUCLEOTIDE SEQUENCE</scope>
    <source>
        <strain evidence="2">CBS 119925</strain>
    </source>
</reference>
<evidence type="ECO:0000313" key="2">
    <source>
        <dbReference type="EMBL" id="KAF2745900.1"/>
    </source>
</evidence>
<dbReference type="EMBL" id="MU006580">
    <property type="protein sequence ID" value="KAF2745900.1"/>
    <property type="molecule type" value="Genomic_DNA"/>
</dbReference>
<evidence type="ECO:0000256" key="1">
    <source>
        <dbReference type="SAM" id="Phobius"/>
    </source>
</evidence>
<sequence length="151" mass="16663">MAGGTQHDGRTMIDLSPLLWCFRRSLGAGCGSLVLLLPLLFPLPAILGRIVGLLCCVGLHRGSRSSHALLSWPTGLTGGFPHGRAARRPQYGSVVLQRIGARGSGKSSVGRRLRMKVVQRRRDGWEREWRCEGDNGKRRYAKSCGPAMLWW</sequence>
<evidence type="ECO:0000313" key="3">
    <source>
        <dbReference type="Proteomes" id="UP000799440"/>
    </source>
</evidence>
<keyword evidence="1" id="KW-1133">Transmembrane helix</keyword>
<dbReference type="AlphaFoldDB" id="A0A6A6V8M8"/>
<accession>A0A6A6V8M8</accession>
<keyword evidence="1" id="KW-0472">Membrane</keyword>
<name>A0A6A6V8M8_9PLEO</name>
<keyword evidence="1" id="KW-0812">Transmembrane</keyword>
<gene>
    <name evidence="2" type="ORF">M011DRAFT_125412</name>
</gene>
<protein>
    <submittedName>
        <fullName evidence="2">Uncharacterized protein</fullName>
    </submittedName>
</protein>